<evidence type="ECO:0008006" key="6">
    <source>
        <dbReference type="Google" id="ProtNLM"/>
    </source>
</evidence>
<dbReference type="Pfam" id="PF04885">
    <property type="entry name" value="Stig1"/>
    <property type="match status" value="2"/>
</dbReference>
<keyword evidence="2" id="KW-0732">Signal</keyword>
<name>A0A7J6HWI2_CANSA</name>
<evidence type="ECO:0000256" key="1">
    <source>
        <dbReference type="ARBA" id="ARBA00006010"/>
    </source>
</evidence>
<comment type="similarity">
    <text evidence="1">Belongs to the STIG1 family.</text>
</comment>
<keyword evidence="3" id="KW-0812">Transmembrane</keyword>
<keyword evidence="5" id="KW-1185">Reference proteome</keyword>
<reference evidence="4 5" key="1">
    <citation type="journal article" date="2020" name="bioRxiv">
        <title>Sequence and annotation of 42 cannabis genomes reveals extensive copy number variation in cannabinoid synthesis and pathogen resistance genes.</title>
        <authorList>
            <person name="Mckernan K.J."/>
            <person name="Helbert Y."/>
            <person name="Kane L.T."/>
            <person name="Ebling H."/>
            <person name="Zhang L."/>
            <person name="Liu B."/>
            <person name="Eaton Z."/>
            <person name="Mclaughlin S."/>
            <person name="Kingan S."/>
            <person name="Baybayan P."/>
            <person name="Concepcion G."/>
            <person name="Jordan M."/>
            <person name="Riva A."/>
            <person name="Barbazuk W."/>
            <person name="Harkins T."/>
        </authorList>
    </citation>
    <scope>NUCLEOTIDE SEQUENCE [LARGE SCALE GENOMIC DNA]</scope>
    <source>
        <strain evidence="5">cv. Jamaican Lion 4</strain>
        <tissue evidence="4">Leaf</tissue>
    </source>
</reference>
<dbReference type="Proteomes" id="UP000583929">
    <property type="component" value="Unassembled WGS sequence"/>
</dbReference>
<dbReference type="AlphaFoldDB" id="A0A7J6HWI2"/>
<feature type="transmembrane region" description="Helical" evidence="3">
    <location>
        <begin position="84"/>
        <end position="102"/>
    </location>
</feature>
<dbReference type="EMBL" id="JAATIQ010000021">
    <property type="protein sequence ID" value="KAF4399576.1"/>
    <property type="molecule type" value="Genomic_DNA"/>
</dbReference>
<dbReference type="InterPro" id="IPR006969">
    <property type="entry name" value="Stig-like"/>
</dbReference>
<dbReference type="PANTHER" id="PTHR33227:SF21">
    <property type="entry name" value="F12F1.21 PROTEIN"/>
    <property type="match status" value="1"/>
</dbReference>
<organism evidence="4 5">
    <name type="scientific">Cannabis sativa</name>
    <name type="common">Hemp</name>
    <name type="synonym">Marijuana</name>
    <dbReference type="NCBI Taxonomy" id="3483"/>
    <lineage>
        <taxon>Eukaryota</taxon>
        <taxon>Viridiplantae</taxon>
        <taxon>Streptophyta</taxon>
        <taxon>Embryophyta</taxon>
        <taxon>Tracheophyta</taxon>
        <taxon>Spermatophyta</taxon>
        <taxon>Magnoliopsida</taxon>
        <taxon>eudicotyledons</taxon>
        <taxon>Gunneridae</taxon>
        <taxon>Pentapetalae</taxon>
        <taxon>rosids</taxon>
        <taxon>fabids</taxon>
        <taxon>Rosales</taxon>
        <taxon>Cannabaceae</taxon>
        <taxon>Cannabis</taxon>
    </lineage>
</organism>
<gene>
    <name evidence="4" type="ORF">G4B88_022659</name>
</gene>
<evidence type="ECO:0000256" key="2">
    <source>
        <dbReference type="ARBA" id="ARBA00022729"/>
    </source>
</evidence>
<protein>
    <recommendedName>
        <fullName evidence="6">Stigma-specific STIG1-like protein 1</fullName>
    </recommendedName>
</protein>
<comment type="caution">
    <text evidence="4">The sequence shown here is derived from an EMBL/GenBank/DDBJ whole genome shotgun (WGS) entry which is preliminary data.</text>
</comment>
<keyword evidence="3" id="KW-1133">Transmembrane helix</keyword>
<accession>A0A7J6HWI2</accession>
<evidence type="ECO:0000313" key="4">
    <source>
        <dbReference type="EMBL" id="KAF4399576.1"/>
    </source>
</evidence>
<keyword evidence="3" id="KW-0472">Membrane</keyword>
<sequence length="230" mass="25241">MTCDKFPRVCRLKSSSGPDCCKKNCVNVKSDKLNCGMCGYKCKYTEICCKGSCVNINFDKRHCGACKNKCKKGQYCFKTNMKTLIRIIFLVLAIMLMALTIITNADLIATVPNQPTTSTEAESEKAASSNSLLRGTKSRFLASRRPLTCDKNPKVCYAKGSAGSDCCKKKCVDLSSDRVNCGRCGKKCKFSELCCKGRCVNTRSDKRNCGSCNNRCNKGSSCVYGMCSYA</sequence>
<evidence type="ECO:0000256" key="3">
    <source>
        <dbReference type="SAM" id="Phobius"/>
    </source>
</evidence>
<evidence type="ECO:0000313" key="5">
    <source>
        <dbReference type="Proteomes" id="UP000583929"/>
    </source>
</evidence>
<dbReference type="PANTHER" id="PTHR33227">
    <property type="entry name" value="STIGMA-SPECIFIC STIG1-LIKE PROTEIN 3"/>
    <property type="match status" value="1"/>
</dbReference>
<proteinExistence type="inferred from homology"/>